<evidence type="ECO:0000313" key="3">
    <source>
        <dbReference type="EMBL" id="MDQ0255805.1"/>
    </source>
</evidence>
<keyword evidence="1" id="KW-0812">Transmembrane</keyword>
<keyword evidence="1" id="KW-1133">Transmembrane helix</keyword>
<feature type="signal peptide" evidence="2">
    <location>
        <begin position="1"/>
        <end position="25"/>
    </location>
</feature>
<dbReference type="Proteomes" id="UP001230005">
    <property type="component" value="Unassembled WGS sequence"/>
</dbReference>
<keyword evidence="1" id="KW-0472">Membrane</keyword>
<reference evidence="3 4" key="1">
    <citation type="submission" date="2023-07" db="EMBL/GenBank/DDBJ databases">
        <title>Genomic Encyclopedia of Type Strains, Phase IV (KMG-IV): sequencing the most valuable type-strain genomes for metagenomic binning, comparative biology and taxonomic classification.</title>
        <authorList>
            <person name="Goeker M."/>
        </authorList>
    </citation>
    <scope>NUCLEOTIDE SEQUENCE [LARGE SCALE GENOMIC DNA]</scope>
    <source>
        <strain evidence="3 4">DSM 9768</strain>
    </source>
</reference>
<feature type="chain" id="PRO_5046038674" evidence="2">
    <location>
        <begin position="26"/>
        <end position="58"/>
    </location>
</feature>
<sequence length="58" mass="6222">MLKRFLSASLILLLLLVTPISTALAAGADNGGASLMEGPFVILAFATIIIMIYYCFRD</sequence>
<gene>
    <name evidence="3" type="ORF">J2S74_003187</name>
</gene>
<keyword evidence="4" id="KW-1185">Reference proteome</keyword>
<feature type="transmembrane region" description="Helical" evidence="1">
    <location>
        <begin position="35"/>
        <end position="56"/>
    </location>
</feature>
<accession>A0ABU0A0E2</accession>
<proteinExistence type="predicted"/>
<name>A0ABU0A0E2_9BACI</name>
<dbReference type="RefSeq" id="WP_307326965.1">
    <property type="nucleotide sequence ID" value="NZ_JAUSUG010000012.1"/>
</dbReference>
<dbReference type="EMBL" id="JAUSUG010000012">
    <property type="protein sequence ID" value="MDQ0255805.1"/>
    <property type="molecule type" value="Genomic_DNA"/>
</dbReference>
<evidence type="ECO:0000313" key="4">
    <source>
        <dbReference type="Proteomes" id="UP001230005"/>
    </source>
</evidence>
<protein>
    <submittedName>
        <fullName evidence="3">Uncharacterized protein</fullName>
    </submittedName>
</protein>
<comment type="caution">
    <text evidence="3">The sequence shown here is derived from an EMBL/GenBank/DDBJ whole genome shotgun (WGS) entry which is preliminary data.</text>
</comment>
<keyword evidence="2" id="KW-0732">Signal</keyword>
<organism evidence="3 4">
    <name type="scientific">Evansella vedderi</name>
    <dbReference type="NCBI Taxonomy" id="38282"/>
    <lineage>
        <taxon>Bacteria</taxon>
        <taxon>Bacillati</taxon>
        <taxon>Bacillota</taxon>
        <taxon>Bacilli</taxon>
        <taxon>Bacillales</taxon>
        <taxon>Bacillaceae</taxon>
        <taxon>Evansella</taxon>
    </lineage>
</organism>
<evidence type="ECO:0000256" key="2">
    <source>
        <dbReference type="SAM" id="SignalP"/>
    </source>
</evidence>
<evidence type="ECO:0000256" key="1">
    <source>
        <dbReference type="SAM" id="Phobius"/>
    </source>
</evidence>